<proteinExistence type="predicted"/>
<dbReference type="EMBL" id="UXHF01000095">
    <property type="protein sequence ID" value="VDC51983.1"/>
    <property type="molecule type" value="Genomic_DNA"/>
</dbReference>
<gene>
    <name evidence="1" type="ORF">BREV_BREV_03097</name>
</gene>
<accession>A0A7Z8Y818</accession>
<name>A0A7Z8Y818_9CAUL</name>
<organism evidence="1 2">
    <name type="scientific">Brevundimonas mediterranea</name>
    <dbReference type="NCBI Taxonomy" id="74329"/>
    <lineage>
        <taxon>Bacteria</taxon>
        <taxon>Pseudomonadati</taxon>
        <taxon>Pseudomonadota</taxon>
        <taxon>Alphaproteobacteria</taxon>
        <taxon>Caulobacterales</taxon>
        <taxon>Caulobacteraceae</taxon>
        <taxon>Brevundimonas</taxon>
    </lineage>
</organism>
<sequence length="37" mass="3756">MLAAASERLYAAGADLVIDTVADLVPALEAEAARRAA</sequence>
<evidence type="ECO:0000313" key="1">
    <source>
        <dbReference type="EMBL" id="VDC51983.1"/>
    </source>
</evidence>
<evidence type="ECO:0000313" key="2">
    <source>
        <dbReference type="Proteomes" id="UP000289220"/>
    </source>
</evidence>
<dbReference type="Proteomes" id="UP000289220">
    <property type="component" value="Unassembled WGS sequence"/>
</dbReference>
<protein>
    <recommendedName>
        <fullName evidence="3">Phosphonoacetaldehyde hydrolase</fullName>
    </recommendedName>
</protein>
<keyword evidence="2" id="KW-1185">Reference proteome</keyword>
<reference evidence="1 2" key="1">
    <citation type="submission" date="2018-11" db="EMBL/GenBank/DDBJ databases">
        <authorList>
            <person name="Peiro R."/>
            <person name="Begona"/>
            <person name="Cbmso G."/>
            <person name="Lopez M."/>
            <person name="Gonzalez S."/>
            <person name="Sacristan E."/>
            <person name="Castillo E."/>
        </authorList>
    </citation>
    <scope>NUCLEOTIDE SEQUENCE [LARGE SCALE GENOMIC DNA]</scope>
    <source>
        <strain evidence="1">Brev_genome</strain>
    </source>
</reference>
<dbReference type="AlphaFoldDB" id="A0A7Z8Y818"/>
<evidence type="ECO:0008006" key="3">
    <source>
        <dbReference type="Google" id="ProtNLM"/>
    </source>
</evidence>
<comment type="caution">
    <text evidence="1">The sequence shown here is derived from an EMBL/GenBank/DDBJ whole genome shotgun (WGS) entry which is preliminary data.</text>
</comment>